<evidence type="ECO:0000256" key="5">
    <source>
        <dbReference type="ARBA" id="ARBA00023136"/>
    </source>
</evidence>
<name>A0ABQ9ELY2_TEGGR</name>
<dbReference type="Gene3D" id="1.20.1070.10">
    <property type="entry name" value="Rhodopsin 7-helix transmembrane proteins"/>
    <property type="match status" value="1"/>
</dbReference>
<evidence type="ECO:0000256" key="3">
    <source>
        <dbReference type="ARBA" id="ARBA00022989"/>
    </source>
</evidence>
<dbReference type="PROSITE" id="PS00237">
    <property type="entry name" value="G_PROTEIN_RECEP_F1_1"/>
    <property type="match status" value="1"/>
</dbReference>
<proteinExistence type="inferred from homology"/>
<dbReference type="InterPro" id="IPR000276">
    <property type="entry name" value="GPCR_Rhodpsn"/>
</dbReference>
<keyword evidence="12" id="KW-1185">Reference proteome</keyword>
<feature type="transmembrane region" description="Helical" evidence="9">
    <location>
        <begin position="212"/>
        <end position="233"/>
    </location>
</feature>
<keyword evidence="7 8" id="KW-0807">Transducer</keyword>
<feature type="transmembrane region" description="Helical" evidence="9">
    <location>
        <begin position="120"/>
        <end position="138"/>
    </location>
</feature>
<dbReference type="EMBL" id="JARBDR010000813">
    <property type="protein sequence ID" value="KAJ8305939.1"/>
    <property type="molecule type" value="Genomic_DNA"/>
</dbReference>
<evidence type="ECO:0000256" key="6">
    <source>
        <dbReference type="ARBA" id="ARBA00023170"/>
    </source>
</evidence>
<keyword evidence="6 8" id="KW-0675">Receptor</keyword>
<gene>
    <name evidence="11" type="ORF">KUTeg_016484</name>
</gene>
<evidence type="ECO:0000256" key="4">
    <source>
        <dbReference type="ARBA" id="ARBA00023040"/>
    </source>
</evidence>
<dbReference type="SUPFAM" id="SSF81321">
    <property type="entry name" value="Family A G protein-coupled receptor-like"/>
    <property type="match status" value="1"/>
</dbReference>
<comment type="similarity">
    <text evidence="8">Belongs to the G-protein coupled receptor 1 family.</text>
</comment>
<accession>A0ABQ9ELY2</accession>
<evidence type="ECO:0000259" key="10">
    <source>
        <dbReference type="PROSITE" id="PS50262"/>
    </source>
</evidence>
<evidence type="ECO:0000256" key="7">
    <source>
        <dbReference type="ARBA" id="ARBA00023224"/>
    </source>
</evidence>
<reference evidence="11 12" key="1">
    <citation type="submission" date="2022-12" db="EMBL/GenBank/DDBJ databases">
        <title>Chromosome-level genome of Tegillarca granosa.</title>
        <authorList>
            <person name="Kim J."/>
        </authorList>
    </citation>
    <scope>NUCLEOTIDE SEQUENCE [LARGE SCALE GENOMIC DNA]</scope>
    <source>
        <strain evidence="11">Teg-2019</strain>
        <tissue evidence="11">Adductor muscle</tissue>
    </source>
</reference>
<comment type="caution">
    <text evidence="11">The sequence shown here is derived from an EMBL/GenBank/DDBJ whole genome shotgun (WGS) entry which is preliminary data.</text>
</comment>
<dbReference type="Pfam" id="PF00001">
    <property type="entry name" value="7tm_1"/>
    <property type="match status" value="1"/>
</dbReference>
<sequence length="297" mass="34035">MALDIYNKWINHLMINISLLNDTEDMELTNLHILIDNLQEDELALVLIYVPVFLLGFLGNASVIILIFGNRHLRNTTNMFLCNMAVADLLVSLICVPMAVGQALYRVWIYGEFMCKITTYLQGVTVAASIFTITVLSVDRYLAIKHPIIFRRISRTGVALKFIILIWIVSMGIMAPLIFMRQVDTVMIIPEEPIYLCTEIWPEHFHRQIFDVFLFVIVYIVPGFIICLSYGCIGKELWKEDRSLQRTESHISQGIGNHVMTGHFSKEYARSFLKVLPFTILLGHSNIKVSEKISIVH</sequence>
<feature type="transmembrane region" description="Helical" evidence="9">
    <location>
        <begin position="80"/>
        <end position="100"/>
    </location>
</feature>
<dbReference type="InterPro" id="IPR017452">
    <property type="entry name" value="GPCR_Rhodpsn_7TM"/>
</dbReference>
<evidence type="ECO:0000256" key="2">
    <source>
        <dbReference type="ARBA" id="ARBA00022692"/>
    </source>
</evidence>
<feature type="transmembrane region" description="Helical" evidence="9">
    <location>
        <begin position="46"/>
        <end position="68"/>
    </location>
</feature>
<evidence type="ECO:0000313" key="12">
    <source>
        <dbReference type="Proteomes" id="UP001217089"/>
    </source>
</evidence>
<feature type="transmembrane region" description="Helical" evidence="9">
    <location>
        <begin position="158"/>
        <end position="179"/>
    </location>
</feature>
<dbReference type="SMART" id="SM01381">
    <property type="entry name" value="7TM_GPCR_Srsx"/>
    <property type="match status" value="1"/>
</dbReference>
<evidence type="ECO:0000256" key="9">
    <source>
        <dbReference type="SAM" id="Phobius"/>
    </source>
</evidence>
<dbReference type="PANTHER" id="PTHR45695">
    <property type="entry name" value="LEUCOKININ RECEPTOR-RELATED"/>
    <property type="match status" value="1"/>
</dbReference>
<comment type="subcellular location">
    <subcellularLocation>
        <location evidence="1">Membrane</location>
        <topology evidence="1">Multi-pass membrane protein</topology>
    </subcellularLocation>
</comment>
<feature type="domain" description="G-protein coupled receptors family 1 profile" evidence="10">
    <location>
        <begin position="59"/>
        <end position="297"/>
    </location>
</feature>
<keyword evidence="5 9" id="KW-0472">Membrane</keyword>
<evidence type="ECO:0000256" key="8">
    <source>
        <dbReference type="RuleBase" id="RU000688"/>
    </source>
</evidence>
<organism evidence="11 12">
    <name type="scientific">Tegillarca granosa</name>
    <name type="common">Malaysian cockle</name>
    <name type="synonym">Anadara granosa</name>
    <dbReference type="NCBI Taxonomy" id="220873"/>
    <lineage>
        <taxon>Eukaryota</taxon>
        <taxon>Metazoa</taxon>
        <taxon>Spiralia</taxon>
        <taxon>Lophotrochozoa</taxon>
        <taxon>Mollusca</taxon>
        <taxon>Bivalvia</taxon>
        <taxon>Autobranchia</taxon>
        <taxon>Pteriomorphia</taxon>
        <taxon>Arcoida</taxon>
        <taxon>Arcoidea</taxon>
        <taxon>Arcidae</taxon>
        <taxon>Tegillarca</taxon>
    </lineage>
</organism>
<dbReference type="Proteomes" id="UP001217089">
    <property type="component" value="Unassembled WGS sequence"/>
</dbReference>
<dbReference type="PROSITE" id="PS50262">
    <property type="entry name" value="G_PROTEIN_RECEP_F1_2"/>
    <property type="match status" value="1"/>
</dbReference>
<dbReference type="PRINTS" id="PR00237">
    <property type="entry name" value="GPCRRHODOPSN"/>
</dbReference>
<keyword evidence="3 9" id="KW-1133">Transmembrane helix</keyword>
<evidence type="ECO:0000313" key="11">
    <source>
        <dbReference type="EMBL" id="KAJ8305939.1"/>
    </source>
</evidence>
<keyword evidence="2 8" id="KW-0812">Transmembrane</keyword>
<evidence type="ECO:0000256" key="1">
    <source>
        <dbReference type="ARBA" id="ARBA00004141"/>
    </source>
</evidence>
<dbReference type="PANTHER" id="PTHR45695:SF9">
    <property type="entry name" value="LEUCOKININ RECEPTOR"/>
    <property type="match status" value="1"/>
</dbReference>
<keyword evidence="4 8" id="KW-0297">G-protein coupled receptor</keyword>
<protein>
    <recommendedName>
        <fullName evidence="10">G-protein coupled receptors family 1 profile domain-containing protein</fullName>
    </recommendedName>
</protein>